<gene>
    <name evidence="3" type="ORF">HMPREF1549_03001</name>
</gene>
<reference evidence="3 4" key="1">
    <citation type="submission" date="2013-06" db="EMBL/GenBank/DDBJ databases">
        <authorList>
            <person name="Weinstock G."/>
            <person name="Sodergren E."/>
            <person name="Lobos E.A."/>
            <person name="Fulton L."/>
            <person name="Fulton R."/>
            <person name="Courtney L."/>
            <person name="Fronick C."/>
            <person name="O'Laughlin M."/>
            <person name="Godfrey J."/>
            <person name="Wilson R.M."/>
            <person name="Miner T."/>
            <person name="Farmer C."/>
            <person name="Delehaunty K."/>
            <person name="Cordes M."/>
            <person name="Minx P."/>
            <person name="Tomlinson C."/>
            <person name="Chen J."/>
            <person name="Wollam A."/>
            <person name="Pepin K.H."/>
            <person name="Bhonagiri V."/>
            <person name="Zhang X."/>
            <person name="Warren W."/>
            <person name="Mitreva M."/>
            <person name="Mardis E.R."/>
            <person name="Wilson R.K."/>
        </authorList>
    </citation>
    <scope>NUCLEOTIDE SEQUENCE [LARGE SCALE GENOMIC DNA]</scope>
    <source>
        <strain evidence="3 4">F0510</strain>
    </source>
</reference>
<proteinExistence type="predicted"/>
<dbReference type="Pfam" id="PF13559">
    <property type="entry name" value="DUF4129"/>
    <property type="match status" value="1"/>
</dbReference>
<sequence length="264" mass="28055">MSSGAPPECDPPVIRVIPSVSPAGSSGFLSHAAGVACTAGALAAKAPATPDADEARQAANKELSRPIYRDSPDLWDRFWEWIKEHFNTGSMVPGVPSWVSTAIVIVVGAVVIALLILLLTRISSERRVTTPSLSVLIDDRDADALTRAADEAAERADFATAVVERFRAIIRSLDERGIVDEYPGMTAIEAAALTNQALGEHRVVAPLYEAAHLFDAVLYGRVVSTPAQDQQMRVLAAQVAEVTPPAHHERTAIEPLSTLPGAPA</sequence>
<keyword evidence="1" id="KW-0812">Transmembrane</keyword>
<evidence type="ECO:0000313" key="4">
    <source>
        <dbReference type="Proteomes" id="UP000016498"/>
    </source>
</evidence>
<organism evidence="3 4">
    <name type="scientific">Actinomyces johnsonii F0510</name>
    <dbReference type="NCBI Taxonomy" id="1227262"/>
    <lineage>
        <taxon>Bacteria</taxon>
        <taxon>Bacillati</taxon>
        <taxon>Actinomycetota</taxon>
        <taxon>Actinomycetes</taxon>
        <taxon>Actinomycetales</taxon>
        <taxon>Actinomycetaceae</taxon>
        <taxon>Actinomyces</taxon>
    </lineage>
</organism>
<protein>
    <recommendedName>
        <fullName evidence="2">Protein-glutamine gamma-glutamyltransferase-like C-terminal domain-containing protein</fullName>
    </recommendedName>
</protein>
<evidence type="ECO:0000259" key="2">
    <source>
        <dbReference type="Pfam" id="PF13559"/>
    </source>
</evidence>
<dbReference type="PATRIC" id="fig|1227262.3.peg.2440"/>
<dbReference type="InterPro" id="IPR025403">
    <property type="entry name" value="TgpA-like_C"/>
</dbReference>
<dbReference type="AlphaFoldDB" id="U1Q0E4"/>
<evidence type="ECO:0000256" key="1">
    <source>
        <dbReference type="SAM" id="Phobius"/>
    </source>
</evidence>
<dbReference type="EMBL" id="AWSD01000367">
    <property type="protein sequence ID" value="ERH15744.1"/>
    <property type="molecule type" value="Genomic_DNA"/>
</dbReference>
<keyword evidence="1" id="KW-0472">Membrane</keyword>
<dbReference type="Proteomes" id="UP000016498">
    <property type="component" value="Unassembled WGS sequence"/>
</dbReference>
<feature type="domain" description="Protein-glutamine gamma-glutamyltransferase-like C-terminal" evidence="2">
    <location>
        <begin position="165"/>
        <end position="233"/>
    </location>
</feature>
<feature type="transmembrane region" description="Helical" evidence="1">
    <location>
        <begin position="98"/>
        <end position="119"/>
    </location>
</feature>
<keyword evidence="1" id="KW-1133">Transmembrane helix</keyword>
<accession>U1Q0E4</accession>
<name>U1Q0E4_9ACTO</name>
<dbReference type="HOGENOM" id="CLU_097507_0_0_11"/>
<comment type="caution">
    <text evidence="3">The sequence shown here is derived from an EMBL/GenBank/DDBJ whole genome shotgun (WGS) entry which is preliminary data.</text>
</comment>
<evidence type="ECO:0000313" key="3">
    <source>
        <dbReference type="EMBL" id="ERH15744.1"/>
    </source>
</evidence>